<dbReference type="GO" id="GO:0071949">
    <property type="term" value="F:FAD binding"/>
    <property type="evidence" value="ECO:0007669"/>
    <property type="project" value="InterPro"/>
</dbReference>
<dbReference type="GO" id="GO:0009882">
    <property type="term" value="F:blue light photoreceptor activity"/>
    <property type="evidence" value="ECO:0007669"/>
    <property type="project" value="InterPro"/>
</dbReference>
<dbReference type="Gene3D" id="3.30.70.100">
    <property type="match status" value="1"/>
</dbReference>
<evidence type="ECO:0000313" key="3">
    <source>
        <dbReference type="Proteomes" id="UP000558089"/>
    </source>
</evidence>
<organism evidence="2 3">
    <name type="scientific">Flagellimonas chongwuensis</name>
    <dbReference type="NCBI Taxonomy" id="2697365"/>
    <lineage>
        <taxon>Bacteria</taxon>
        <taxon>Pseudomonadati</taxon>
        <taxon>Bacteroidota</taxon>
        <taxon>Flavobacteriia</taxon>
        <taxon>Flavobacteriales</taxon>
        <taxon>Flavobacteriaceae</taxon>
        <taxon>Flagellimonas</taxon>
    </lineage>
</organism>
<dbReference type="InterPro" id="IPR007024">
    <property type="entry name" value="BLUF_domain"/>
</dbReference>
<feature type="domain" description="BLUF" evidence="1">
    <location>
        <begin position="2"/>
        <end position="93"/>
    </location>
</feature>
<dbReference type="PROSITE" id="PS50925">
    <property type="entry name" value="BLUF"/>
    <property type="match status" value="1"/>
</dbReference>
<dbReference type="Pfam" id="PF04940">
    <property type="entry name" value="BLUF"/>
    <property type="match status" value="1"/>
</dbReference>
<evidence type="ECO:0000259" key="1">
    <source>
        <dbReference type="PROSITE" id="PS50925"/>
    </source>
</evidence>
<reference evidence="2 3" key="1">
    <citation type="submission" date="2020-01" db="EMBL/GenBank/DDBJ databases">
        <title>Draft Genome Analysis of Muricauda sp. HICW Isolated from coastal seawater of PR China.</title>
        <authorList>
            <person name="Chen M.-X."/>
        </authorList>
    </citation>
    <scope>NUCLEOTIDE SEQUENCE [LARGE SCALE GENOMIC DNA]</scope>
    <source>
        <strain evidence="2 3">HICW</strain>
    </source>
</reference>
<dbReference type="SMART" id="SM01034">
    <property type="entry name" value="BLUF"/>
    <property type="match status" value="1"/>
</dbReference>
<evidence type="ECO:0000313" key="2">
    <source>
        <dbReference type="EMBL" id="NVN19878.1"/>
    </source>
</evidence>
<comment type="caution">
    <text evidence="2">The sequence shown here is derived from an EMBL/GenBank/DDBJ whole genome shotgun (WGS) entry which is preliminary data.</text>
</comment>
<name>A0A850NNR2_9FLAO</name>
<keyword evidence="3" id="KW-1185">Reference proteome</keyword>
<dbReference type="AlphaFoldDB" id="A0A850NNR2"/>
<proteinExistence type="predicted"/>
<gene>
    <name evidence="2" type="ORF">GUA46_16180</name>
</gene>
<dbReference type="Proteomes" id="UP000558089">
    <property type="component" value="Unassembled WGS sequence"/>
</dbReference>
<accession>A0A850NNR2</accession>
<dbReference type="SUPFAM" id="SSF54975">
    <property type="entry name" value="Acylphosphatase/BLUF domain-like"/>
    <property type="match status" value="1"/>
</dbReference>
<sequence>MTYTLTYESEIVEPMDSHEMGLLLEQSRSNNKRDNITGCLIYYMGGFIQVLEGDKAKVLDLYEKIKLDERHKNVHMFSEDDNVERSFPNWGMAYYPIDANTTNKSEFEQFKRNLLLLADFTVPKHLTAKLFWERTKFLITNPPNNL</sequence>
<dbReference type="RefSeq" id="WP_108245050.1">
    <property type="nucleotide sequence ID" value="NZ_WYET01000013.1"/>
</dbReference>
<protein>
    <recommendedName>
        <fullName evidence="1">BLUF domain-containing protein</fullName>
    </recommendedName>
</protein>
<dbReference type="InterPro" id="IPR036046">
    <property type="entry name" value="Acylphosphatase-like_dom_sf"/>
</dbReference>
<dbReference type="EMBL" id="WYET01000013">
    <property type="protein sequence ID" value="NVN19878.1"/>
    <property type="molecule type" value="Genomic_DNA"/>
</dbReference>